<feature type="region of interest" description="Disordered" evidence="1">
    <location>
        <begin position="1"/>
        <end position="38"/>
    </location>
</feature>
<sequence length="267" mass="30273">MPSDTHTNPATKASDTQSEPVRETAVAPDPESTAKPFSVSFPEEFYNNPDFSDFTIHYGEYQEKTFYAHKAVLSSRSGWFKSAFTGSFPADWVGDTSTVTLGDDPEDIDFMLTWIYKDSLPPNVYYGGEELLLWENLIADIGLYQVADNYGLPELRKIASERFDDSLYEWLYYEAGLNSCLMTDLTLAKWDGILEKIYNGPADSTCETLIKKLASEFRDNAVIGYTAPWNFKGNLVPMLFSHEGYAPRFLYDFFKDIHPSHQSSPSK</sequence>
<dbReference type="PROSITE" id="PS50097">
    <property type="entry name" value="BTB"/>
    <property type="match status" value="1"/>
</dbReference>
<dbReference type="EMBL" id="KZ805434">
    <property type="protein sequence ID" value="PVH97508.1"/>
    <property type="molecule type" value="Genomic_DNA"/>
</dbReference>
<dbReference type="InterPro" id="IPR011333">
    <property type="entry name" value="SKP1/BTB/POZ_sf"/>
</dbReference>
<dbReference type="PANTHER" id="PTHR24413">
    <property type="entry name" value="SPECKLE-TYPE POZ PROTEIN"/>
    <property type="match status" value="1"/>
</dbReference>
<dbReference type="Gene3D" id="3.30.710.10">
    <property type="entry name" value="Potassium Channel Kv1.1, Chain A"/>
    <property type="match status" value="1"/>
</dbReference>
<reference evidence="3 4" key="1">
    <citation type="journal article" date="2018" name="Sci. Rep.">
        <title>Comparative genomics provides insights into the lifestyle and reveals functional heterogeneity of dark septate endophytic fungi.</title>
        <authorList>
            <person name="Knapp D.G."/>
            <person name="Nemeth J.B."/>
            <person name="Barry K."/>
            <person name="Hainaut M."/>
            <person name="Henrissat B."/>
            <person name="Johnson J."/>
            <person name="Kuo A."/>
            <person name="Lim J.H.P."/>
            <person name="Lipzen A."/>
            <person name="Nolan M."/>
            <person name="Ohm R.A."/>
            <person name="Tamas L."/>
            <person name="Grigoriev I.V."/>
            <person name="Spatafora J.W."/>
            <person name="Nagy L.G."/>
            <person name="Kovacs G.M."/>
        </authorList>
    </citation>
    <scope>NUCLEOTIDE SEQUENCE [LARGE SCALE GENOMIC DNA]</scope>
    <source>
        <strain evidence="3 4">DSE2036</strain>
    </source>
</reference>
<dbReference type="AlphaFoldDB" id="A0A2V1DHI2"/>
<dbReference type="SUPFAM" id="SSF54695">
    <property type="entry name" value="POZ domain"/>
    <property type="match status" value="1"/>
</dbReference>
<dbReference type="Proteomes" id="UP000244855">
    <property type="component" value="Unassembled WGS sequence"/>
</dbReference>
<proteinExistence type="predicted"/>
<feature type="compositionally biased region" description="Polar residues" evidence="1">
    <location>
        <begin position="1"/>
        <end position="19"/>
    </location>
</feature>
<organism evidence="3 4">
    <name type="scientific">Periconia macrospinosa</name>
    <dbReference type="NCBI Taxonomy" id="97972"/>
    <lineage>
        <taxon>Eukaryota</taxon>
        <taxon>Fungi</taxon>
        <taxon>Dikarya</taxon>
        <taxon>Ascomycota</taxon>
        <taxon>Pezizomycotina</taxon>
        <taxon>Dothideomycetes</taxon>
        <taxon>Pleosporomycetidae</taxon>
        <taxon>Pleosporales</taxon>
        <taxon>Massarineae</taxon>
        <taxon>Periconiaceae</taxon>
        <taxon>Periconia</taxon>
    </lineage>
</organism>
<accession>A0A2V1DHI2</accession>
<dbReference type="Pfam" id="PF00651">
    <property type="entry name" value="BTB"/>
    <property type="match status" value="1"/>
</dbReference>
<evidence type="ECO:0000259" key="2">
    <source>
        <dbReference type="PROSITE" id="PS50097"/>
    </source>
</evidence>
<dbReference type="OrthoDB" id="3797901at2759"/>
<keyword evidence="4" id="KW-1185">Reference proteome</keyword>
<protein>
    <recommendedName>
        <fullName evidence="2">BTB domain-containing protein</fullName>
    </recommendedName>
</protein>
<evidence type="ECO:0000313" key="4">
    <source>
        <dbReference type="Proteomes" id="UP000244855"/>
    </source>
</evidence>
<gene>
    <name evidence="3" type="ORF">DM02DRAFT_684815</name>
</gene>
<dbReference type="STRING" id="97972.A0A2V1DHI2"/>
<dbReference type="CDD" id="cd18186">
    <property type="entry name" value="BTB_POZ_ZBTB_KLHL-like"/>
    <property type="match status" value="1"/>
</dbReference>
<name>A0A2V1DHI2_9PLEO</name>
<dbReference type="InterPro" id="IPR000210">
    <property type="entry name" value="BTB/POZ_dom"/>
</dbReference>
<dbReference type="SMART" id="SM00225">
    <property type="entry name" value="BTB"/>
    <property type="match status" value="1"/>
</dbReference>
<evidence type="ECO:0000256" key="1">
    <source>
        <dbReference type="SAM" id="MobiDB-lite"/>
    </source>
</evidence>
<evidence type="ECO:0000313" key="3">
    <source>
        <dbReference type="EMBL" id="PVH97508.1"/>
    </source>
</evidence>
<feature type="domain" description="BTB" evidence="2">
    <location>
        <begin position="52"/>
        <end position="124"/>
    </location>
</feature>